<protein>
    <submittedName>
        <fullName evidence="1">Uncharacterized protein</fullName>
    </submittedName>
</protein>
<gene>
    <name evidence="1" type="ORF">MILVUS5_LOCUS36404</name>
</gene>
<name>A0ACB0LWF3_TRIPR</name>
<organism evidence="1 2">
    <name type="scientific">Trifolium pratense</name>
    <name type="common">Red clover</name>
    <dbReference type="NCBI Taxonomy" id="57577"/>
    <lineage>
        <taxon>Eukaryota</taxon>
        <taxon>Viridiplantae</taxon>
        <taxon>Streptophyta</taxon>
        <taxon>Embryophyta</taxon>
        <taxon>Tracheophyta</taxon>
        <taxon>Spermatophyta</taxon>
        <taxon>Magnoliopsida</taxon>
        <taxon>eudicotyledons</taxon>
        <taxon>Gunneridae</taxon>
        <taxon>Pentapetalae</taxon>
        <taxon>rosids</taxon>
        <taxon>fabids</taxon>
        <taxon>Fabales</taxon>
        <taxon>Fabaceae</taxon>
        <taxon>Papilionoideae</taxon>
        <taxon>50 kb inversion clade</taxon>
        <taxon>NPAAA clade</taxon>
        <taxon>Hologalegina</taxon>
        <taxon>IRL clade</taxon>
        <taxon>Trifolieae</taxon>
        <taxon>Trifolium</taxon>
    </lineage>
</organism>
<dbReference type="EMBL" id="CASHSV030000716">
    <property type="protein sequence ID" value="CAJ2672830.1"/>
    <property type="molecule type" value="Genomic_DNA"/>
</dbReference>
<keyword evidence="2" id="KW-1185">Reference proteome</keyword>
<evidence type="ECO:0000313" key="2">
    <source>
        <dbReference type="Proteomes" id="UP001177021"/>
    </source>
</evidence>
<accession>A0ACB0LWF3</accession>
<proteinExistence type="predicted"/>
<reference evidence="1" key="1">
    <citation type="submission" date="2023-10" db="EMBL/GenBank/DDBJ databases">
        <authorList>
            <person name="Rodriguez Cubillos JULIANA M."/>
            <person name="De Vega J."/>
        </authorList>
    </citation>
    <scope>NUCLEOTIDE SEQUENCE</scope>
</reference>
<sequence>MDIIKTYEVASGQEVNMSKSEVIFSRNLSMAAQEDLSRIMGVKHVLGTGTYLGLPSMVGRSKKSTFAYIKDQIWKRINSWRGRALSRAGKEVLIKSVLQSIPSYVMSVYIIPETTIKEIERMFNSFWWGGGSNNRGIKWLVWDRMTFLKEYGGLGFRNLQLFNMAMVAKRNSLVEKVYKARNFPNSSFLASHLCNNSSYAWRSIWKSRQVLLNGCRRKIGDGTNIKVMNEPWLKKEDGKWMQSPQEQGVSSLYVNQLMLANGKVWDNNKVSALFPINVANSILAVPLYDDIEEDQLVWDDDMHENYNVRKTSAGWCVRDCRGQFVLGGSSWILGRRSVNEGEALAMLEATKELHHRGFNNVIFETDAQNIVNAIHHRNIGVSEFSSIIHKIKSMLSNNPDRLYGKIHKAISEFGCSHLSSSGHFTVSSPYFLFDSALY</sequence>
<comment type="caution">
    <text evidence="1">The sequence shown here is derived from an EMBL/GenBank/DDBJ whole genome shotgun (WGS) entry which is preliminary data.</text>
</comment>
<evidence type="ECO:0000313" key="1">
    <source>
        <dbReference type="EMBL" id="CAJ2672830.1"/>
    </source>
</evidence>
<dbReference type="Proteomes" id="UP001177021">
    <property type="component" value="Unassembled WGS sequence"/>
</dbReference>